<organism evidence="3 4">
    <name type="scientific">Halolactibacillus miurensis</name>
    <dbReference type="NCBI Taxonomy" id="306541"/>
    <lineage>
        <taxon>Bacteria</taxon>
        <taxon>Bacillati</taxon>
        <taxon>Bacillota</taxon>
        <taxon>Bacilli</taxon>
        <taxon>Bacillales</taxon>
        <taxon>Bacillaceae</taxon>
        <taxon>Halolactibacillus</taxon>
    </lineage>
</organism>
<gene>
    <name evidence="2" type="ORF">HMI01_25080</name>
    <name evidence="3" type="ORF">SAMN05421668_13225</name>
</gene>
<evidence type="ECO:0000313" key="2">
    <source>
        <dbReference type="EMBL" id="GEM05520.1"/>
    </source>
</evidence>
<dbReference type="AlphaFoldDB" id="A0A1I6USM0"/>
<sequence>MNLYKKHNYKNVTEEDWLEYEKIRESEYIFPTSTGIKGKLGKNKFRNYPKSLRHYNSLFPNNYLDISELQKEIEIYQTIEYFEKLLNSSPNEQHILNFINKNENYFIIASIFKHYNFGHQGAYLFKEFPLNTQYRVDYLLVGKGSGGYEFIFIELEHPSKNPFKNNGTELSQYYQNGINQVKSWERFLNQQFSSLKPQFNEAKKNNEPLPADFINNDGTRRHYVVISGRREHYEQNSDYSYAIRRYEEKSSQIKLLHYDNLVDLSKELIGKNTY</sequence>
<protein>
    <recommendedName>
        <fullName evidence="1">Shedu protein SduA C-terminal domain-containing protein</fullName>
    </recommendedName>
</protein>
<evidence type="ECO:0000313" key="4">
    <source>
        <dbReference type="Proteomes" id="UP000199139"/>
    </source>
</evidence>
<dbReference type="InterPro" id="IPR025359">
    <property type="entry name" value="SduA_C"/>
</dbReference>
<feature type="domain" description="Shedu protein SduA C-terminal" evidence="1">
    <location>
        <begin position="91"/>
        <end position="261"/>
    </location>
</feature>
<evidence type="ECO:0000313" key="5">
    <source>
        <dbReference type="Proteomes" id="UP000321773"/>
    </source>
</evidence>
<dbReference type="OrthoDB" id="1358919at2"/>
<dbReference type="RefSeq" id="WP_062323153.1">
    <property type="nucleotide sequence ID" value="NZ_BJWJ01000037.1"/>
</dbReference>
<dbReference type="Proteomes" id="UP000199139">
    <property type="component" value="Unassembled WGS sequence"/>
</dbReference>
<dbReference type="EMBL" id="BJWJ01000037">
    <property type="protein sequence ID" value="GEM05520.1"/>
    <property type="molecule type" value="Genomic_DNA"/>
</dbReference>
<dbReference type="Pfam" id="PF14082">
    <property type="entry name" value="SduA_C"/>
    <property type="match status" value="1"/>
</dbReference>
<dbReference type="EMBL" id="FPAI01000032">
    <property type="protein sequence ID" value="SFT04337.1"/>
    <property type="molecule type" value="Genomic_DNA"/>
</dbReference>
<evidence type="ECO:0000259" key="1">
    <source>
        <dbReference type="Pfam" id="PF14082"/>
    </source>
</evidence>
<keyword evidence="5" id="KW-1185">Reference proteome</keyword>
<reference evidence="3 4" key="1">
    <citation type="submission" date="2016-10" db="EMBL/GenBank/DDBJ databases">
        <authorList>
            <person name="de Groot N.N."/>
        </authorList>
    </citation>
    <scope>NUCLEOTIDE SEQUENCE [LARGE SCALE GENOMIC DNA]</scope>
    <source>
        <strain evidence="3 4">DSM 17074</strain>
    </source>
</reference>
<evidence type="ECO:0000313" key="3">
    <source>
        <dbReference type="EMBL" id="SFT04337.1"/>
    </source>
</evidence>
<reference evidence="2 5" key="2">
    <citation type="submission" date="2019-07" db="EMBL/GenBank/DDBJ databases">
        <title>Whole genome shotgun sequence of Halolactibacillus miurensis NBRC 100873.</title>
        <authorList>
            <person name="Hosoyama A."/>
            <person name="Uohara A."/>
            <person name="Ohji S."/>
            <person name="Ichikawa N."/>
        </authorList>
    </citation>
    <scope>NUCLEOTIDE SEQUENCE [LARGE SCALE GENOMIC DNA]</scope>
    <source>
        <strain evidence="2 5">NBRC 100873</strain>
    </source>
</reference>
<dbReference type="STRING" id="306541.SAMN05421668_13225"/>
<name>A0A1I6USM0_9BACI</name>
<accession>A0A1I6USM0</accession>
<dbReference type="Proteomes" id="UP000321773">
    <property type="component" value="Unassembled WGS sequence"/>
</dbReference>
<proteinExistence type="predicted"/>